<gene>
    <name evidence="2" type="ORF">RhiirA5_502232</name>
</gene>
<evidence type="ECO:0000256" key="1">
    <source>
        <dbReference type="SAM" id="SignalP"/>
    </source>
</evidence>
<dbReference type="PANTHER" id="PTHR14187:SF5">
    <property type="entry name" value="HEAT SHOCK 70 KDA PROTEIN 12A"/>
    <property type="match status" value="1"/>
</dbReference>
<dbReference type="AlphaFoldDB" id="A0A2N0PEL4"/>
<accession>A0A2N0PEL4</accession>
<protein>
    <recommendedName>
        <fullName evidence="4">Actin-like ATPase domain-containing protein</fullName>
    </recommendedName>
</protein>
<evidence type="ECO:0000313" key="3">
    <source>
        <dbReference type="Proteomes" id="UP000232722"/>
    </source>
</evidence>
<keyword evidence="1" id="KW-0732">Signal</keyword>
<evidence type="ECO:0008006" key="4">
    <source>
        <dbReference type="Google" id="ProtNLM"/>
    </source>
</evidence>
<feature type="signal peptide" evidence="1">
    <location>
        <begin position="1"/>
        <end position="23"/>
    </location>
</feature>
<organism evidence="2 3">
    <name type="scientific">Rhizophagus irregularis</name>
    <dbReference type="NCBI Taxonomy" id="588596"/>
    <lineage>
        <taxon>Eukaryota</taxon>
        <taxon>Fungi</taxon>
        <taxon>Fungi incertae sedis</taxon>
        <taxon>Mucoromycota</taxon>
        <taxon>Glomeromycotina</taxon>
        <taxon>Glomeromycetes</taxon>
        <taxon>Glomerales</taxon>
        <taxon>Glomeraceae</taxon>
        <taxon>Rhizophagus</taxon>
    </lineage>
</organism>
<reference evidence="2 3" key="2">
    <citation type="submission" date="2017-09" db="EMBL/GenBank/DDBJ databases">
        <title>Extensive intraspecific genome diversity in a model arbuscular mycorrhizal fungus.</title>
        <authorList>
            <person name="Chen E.C."/>
            <person name="Morin E."/>
            <person name="Beaudet D."/>
            <person name="Noel J."/>
            <person name="Ndikumana S."/>
            <person name="Charron P."/>
            <person name="St-Onge C."/>
            <person name="Giorgi J."/>
            <person name="Grigoriev I.V."/>
            <person name="Roux C."/>
            <person name="Martin F.M."/>
            <person name="Corradi N."/>
        </authorList>
    </citation>
    <scope>NUCLEOTIDE SEQUENCE [LARGE SCALE GENOMIC DNA]</scope>
    <source>
        <strain evidence="2 3">A5</strain>
    </source>
</reference>
<dbReference type="Proteomes" id="UP000232722">
    <property type="component" value="Unassembled WGS sequence"/>
</dbReference>
<dbReference type="Gene3D" id="3.30.420.40">
    <property type="match status" value="2"/>
</dbReference>
<dbReference type="VEuPathDB" id="FungiDB:RhiirFUN_000297"/>
<proteinExistence type="predicted"/>
<dbReference type="VEuPathDB" id="FungiDB:FUN_020868"/>
<sequence>MAWSNIRVVVGLVFKLIILHIKTIDFGTTYSGFSYYHCEEKDVGCIKVNHEWPGAELGALRTNTVLRYKDGFEEVELWGRPALFKKPNTKGKDNETRPIELFKLYLGNCLDKHKPVLPEPLNYKKVITDYLHEIGKLIKKTVESYWIHVKFMENVLLIVTVPAEYSKSDKAIMRECIFNAGLISDIHSEKLQFITEPEAAAIYCMHSNLKRHELAKPGTNFMVVDCGGGTVDLTTRKLLKENQLGEITVRAGDFCGSTFIDKEFIELLKREVGNSAINSFINEHYNQLQYLIQNFHQDVKLNFTGDNLDCIYELDLEVLAPKLLPYITGSERDSMLIKEWMFDLNYKTVKSLFDPVIDRIIKMIHVQLINSQKCSAIFLVGSFSQSKYLQKRVEEEFSDLVENVSIPNQPIAAVLRGAAIYGKSLQESKNMKNTNNLKCVIATRVLKYTFGIRISPLWEYGDPIDRRKSDGRIHKFYCIAKRKSTVTIDQEFKVENLIPIYSDQTRMSFDIYYTKEYTIYCDDDEPGMKLLGKLLIDLPDVELENKRPCSFSLSFGDMEIKARAFNQVNGQNYYTKFELNVLNELDGS</sequence>
<dbReference type="EMBL" id="LLXJ01000899">
    <property type="protein sequence ID" value="PKC05263.1"/>
    <property type="molecule type" value="Genomic_DNA"/>
</dbReference>
<reference evidence="2 3" key="1">
    <citation type="submission" date="2016-04" db="EMBL/GenBank/DDBJ databases">
        <title>Genome analyses suggest a sexual origin of heterokaryosis in a supposedly ancient asexual fungus.</title>
        <authorList>
            <person name="Ropars J."/>
            <person name="Sedzielewska K."/>
            <person name="Noel J."/>
            <person name="Charron P."/>
            <person name="Farinelli L."/>
            <person name="Marton T."/>
            <person name="Kruger M."/>
            <person name="Pelin A."/>
            <person name="Brachmann A."/>
            <person name="Corradi N."/>
        </authorList>
    </citation>
    <scope>NUCLEOTIDE SEQUENCE [LARGE SCALE GENOMIC DNA]</scope>
    <source>
        <strain evidence="2 3">A5</strain>
    </source>
</reference>
<comment type="caution">
    <text evidence="2">The sequence shown here is derived from an EMBL/GenBank/DDBJ whole genome shotgun (WGS) entry which is preliminary data.</text>
</comment>
<dbReference type="InterPro" id="IPR043129">
    <property type="entry name" value="ATPase_NBD"/>
</dbReference>
<dbReference type="VEuPathDB" id="FungiDB:RhiirA1_496843"/>
<dbReference type="PANTHER" id="PTHR14187">
    <property type="entry name" value="ALPHA KINASE/ELONGATION FACTOR 2 KINASE"/>
    <property type="match status" value="1"/>
</dbReference>
<name>A0A2N0PEL4_9GLOM</name>
<dbReference type="Gene3D" id="3.90.640.10">
    <property type="entry name" value="Actin, Chain A, domain 4"/>
    <property type="match status" value="1"/>
</dbReference>
<dbReference type="SUPFAM" id="SSF53067">
    <property type="entry name" value="Actin-like ATPase domain"/>
    <property type="match status" value="2"/>
</dbReference>
<feature type="chain" id="PRO_5014722247" description="Actin-like ATPase domain-containing protein" evidence="1">
    <location>
        <begin position="24"/>
        <end position="588"/>
    </location>
</feature>
<evidence type="ECO:0000313" key="2">
    <source>
        <dbReference type="EMBL" id="PKC05263.1"/>
    </source>
</evidence>